<evidence type="ECO:0000313" key="1">
    <source>
        <dbReference type="EMBL" id="EKO50316.1"/>
    </source>
</evidence>
<dbReference type="RefSeq" id="WP_004762615.1">
    <property type="nucleotide sequence ID" value="NZ_AKWH02000065.1"/>
</dbReference>
<keyword evidence="2" id="KW-1185">Reference proteome</keyword>
<comment type="caution">
    <text evidence="1">The sequence shown here is derived from an EMBL/GenBank/DDBJ whole genome shotgun (WGS) entry which is preliminary data.</text>
</comment>
<protein>
    <submittedName>
        <fullName evidence="1">Uncharacterized protein</fullName>
    </submittedName>
</protein>
<proteinExistence type="predicted"/>
<organism evidence="1 2">
    <name type="scientific">Leptospira kirschneri str. 200802841</name>
    <dbReference type="NCBI Taxonomy" id="1193047"/>
    <lineage>
        <taxon>Bacteria</taxon>
        <taxon>Pseudomonadati</taxon>
        <taxon>Spirochaetota</taxon>
        <taxon>Spirochaetia</taxon>
        <taxon>Leptospirales</taxon>
        <taxon>Leptospiraceae</taxon>
        <taxon>Leptospira</taxon>
    </lineage>
</organism>
<gene>
    <name evidence="1" type="ORF">LEP1GSC131_1644</name>
</gene>
<dbReference type="Proteomes" id="UP000006339">
    <property type="component" value="Unassembled WGS sequence"/>
</dbReference>
<dbReference type="AlphaFoldDB" id="A0A828Y0E8"/>
<reference evidence="1" key="1">
    <citation type="submission" date="2012-10" db="EMBL/GenBank/DDBJ databases">
        <authorList>
            <person name="Harkins D.M."/>
            <person name="Durkin A.S."/>
            <person name="Brinkac L.M."/>
            <person name="Selengut J.D."/>
            <person name="Sanka R."/>
            <person name="DePew J."/>
            <person name="Purushe J."/>
            <person name="Picardeau M."/>
            <person name="Werts C."/>
            <person name="Goarant C."/>
            <person name="Vinetz J.M."/>
            <person name="Sutton G.G."/>
            <person name="Nelson W.C."/>
            <person name="Fouts D.E."/>
        </authorList>
    </citation>
    <scope>NUCLEOTIDE SEQUENCE [LARGE SCALE GENOMIC DNA]</scope>
    <source>
        <strain evidence="1">200802841</strain>
    </source>
</reference>
<sequence>MKVLGILVSSILFLNNCATFTSYPDGFNHSEYRRPAQTGSKTISVVYTQKSMIGGKEVQVNAHALEQMQASFRTGLNDSGYFKSVGSGLDTTDLKLQVDALNEGGGDLYQVMGFISGLTLTILPAWAPDHFTLTYTFKDKNDKVKKQYIRKATFNTWIQLFLVFAMPFKSPKKEIDEGMKQMTYSVLEEADRDGILK</sequence>
<evidence type="ECO:0000313" key="2">
    <source>
        <dbReference type="Proteomes" id="UP000006339"/>
    </source>
</evidence>
<dbReference type="EMBL" id="AKWH02000065">
    <property type="protein sequence ID" value="EKO50316.1"/>
    <property type="molecule type" value="Genomic_DNA"/>
</dbReference>
<accession>A0A828Y0E8</accession>
<name>A0A828Y0E8_9LEPT</name>